<keyword evidence="7" id="KW-1185">Reference proteome</keyword>
<dbReference type="GO" id="GO:0003700">
    <property type="term" value="F:DNA-binding transcription factor activity"/>
    <property type="evidence" value="ECO:0007669"/>
    <property type="project" value="TreeGrafter"/>
</dbReference>
<evidence type="ECO:0000313" key="7">
    <source>
        <dbReference type="Proteomes" id="UP000017819"/>
    </source>
</evidence>
<dbReference type="Pfam" id="PF01614">
    <property type="entry name" value="IclR_C"/>
    <property type="match status" value="1"/>
</dbReference>
<dbReference type="SUPFAM" id="SSF55781">
    <property type="entry name" value="GAF domain-like"/>
    <property type="match status" value="1"/>
</dbReference>
<dbReference type="InterPro" id="IPR029016">
    <property type="entry name" value="GAF-like_dom_sf"/>
</dbReference>
<dbReference type="PROSITE" id="PS51077">
    <property type="entry name" value="HTH_ICLR"/>
    <property type="match status" value="1"/>
</dbReference>
<dbReference type="OrthoDB" id="8438735at2"/>
<dbReference type="eggNOG" id="COG1414">
    <property type="taxonomic scope" value="Bacteria"/>
</dbReference>
<dbReference type="Proteomes" id="UP000017819">
    <property type="component" value="Unassembled WGS sequence"/>
</dbReference>
<dbReference type="AlphaFoldDB" id="V4RPI1"/>
<dbReference type="InterPro" id="IPR036388">
    <property type="entry name" value="WH-like_DNA-bd_sf"/>
</dbReference>
<keyword evidence="3" id="KW-0804">Transcription</keyword>
<proteinExistence type="predicted"/>
<keyword evidence="1" id="KW-0805">Transcription regulation</keyword>
<evidence type="ECO:0000256" key="1">
    <source>
        <dbReference type="ARBA" id="ARBA00023015"/>
    </source>
</evidence>
<dbReference type="Pfam" id="PF09339">
    <property type="entry name" value="HTH_IclR"/>
    <property type="match status" value="1"/>
</dbReference>
<name>V4RPI1_9HYPH</name>
<keyword evidence="2" id="KW-0238">DNA-binding</keyword>
<feature type="domain" description="IclR-ED" evidence="5">
    <location>
        <begin position="70"/>
        <end position="254"/>
    </location>
</feature>
<dbReference type="InterPro" id="IPR014757">
    <property type="entry name" value="Tscrpt_reg_IclR_C"/>
</dbReference>
<gene>
    <name evidence="6" type="ORF">N177_0168</name>
</gene>
<evidence type="ECO:0000259" key="4">
    <source>
        <dbReference type="PROSITE" id="PS51077"/>
    </source>
</evidence>
<feature type="domain" description="HTH iclR-type" evidence="4">
    <location>
        <begin position="7"/>
        <end position="69"/>
    </location>
</feature>
<dbReference type="PANTHER" id="PTHR30136:SF24">
    <property type="entry name" value="HTH-TYPE TRANSCRIPTIONAL REPRESSOR ALLR"/>
    <property type="match status" value="1"/>
</dbReference>
<evidence type="ECO:0000259" key="5">
    <source>
        <dbReference type="PROSITE" id="PS51078"/>
    </source>
</evidence>
<dbReference type="PANTHER" id="PTHR30136">
    <property type="entry name" value="HELIX-TURN-HELIX TRANSCRIPTIONAL REGULATOR, ICLR FAMILY"/>
    <property type="match status" value="1"/>
</dbReference>
<evidence type="ECO:0000256" key="2">
    <source>
        <dbReference type="ARBA" id="ARBA00023125"/>
    </source>
</evidence>
<protein>
    <submittedName>
        <fullName evidence="6">Transcriptional regulator, IclR family</fullName>
    </submittedName>
</protein>
<dbReference type="PATRIC" id="fig|631454.5.peg.166"/>
<dbReference type="FunFam" id="1.10.10.10:FF:000056">
    <property type="entry name" value="IclR family transcriptional regulator"/>
    <property type="match status" value="1"/>
</dbReference>
<reference evidence="6 7" key="1">
    <citation type="journal article" date="2014" name="Genome Announc.">
        <title>Draft Genome Sequence of Lutibaculum baratangense Strain AMV1T, Isolated from a Mud Volcano in Andamans, India.</title>
        <authorList>
            <person name="Singh A."/>
            <person name="Sreenivas A."/>
            <person name="Sathyanarayana Reddy G."/>
            <person name="Pinnaka A.K."/>
            <person name="Shivaji S."/>
        </authorList>
    </citation>
    <scope>NUCLEOTIDE SEQUENCE [LARGE SCALE GENOMIC DNA]</scope>
    <source>
        <strain evidence="6 7">AMV1</strain>
    </source>
</reference>
<dbReference type="RefSeq" id="WP_023430325.1">
    <property type="nucleotide sequence ID" value="NZ_AWXZ01000007.1"/>
</dbReference>
<dbReference type="Gene3D" id="3.30.450.40">
    <property type="match status" value="1"/>
</dbReference>
<dbReference type="GO" id="GO:0003677">
    <property type="term" value="F:DNA binding"/>
    <property type="evidence" value="ECO:0007669"/>
    <property type="project" value="UniProtKB-KW"/>
</dbReference>
<dbReference type="GO" id="GO:0045892">
    <property type="term" value="P:negative regulation of DNA-templated transcription"/>
    <property type="evidence" value="ECO:0007669"/>
    <property type="project" value="TreeGrafter"/>
</dbReference>
<dbReference type="InterPro" id="IPR036390">
    <property type="entry name" value="WH_DNA-bd_sf"/>
</dbReference>
<accession>V4RPI1</accession>
<dbReference type="STRING" id="631454.N177_0168"/>
<comment type="caution">
    <text evidence="6">The sequence shown here is derived from an EMBL/GenBank/DDBJ whole genome shotgun (WGS) entry which is preliminary data.</text>
</comment>
<dbReference type="EMBL" id="AWXZ01000007">
    <property type="protein sequence ID" value="ESR27189.1"/>
    <property type="molecule type" value="Genomic_DNA"/>
</dbReference>
<evidence type="ECO:0000313" key="6">
    <source>
        <dbReference type="EMBL" id="ESR27189.1"/>
    </source>
</evidence>
<sequence length="268" mass="29089">MRERRTVQSVERALDILEALSASDGELQLREIAQRTGINLSTCHHLLMTLMARGYAGQHLRDRSYFLGNKVFEISSMRSRQIDLVPMAMPDLRHLNRETQETVHLEVLRGTDLTTLAKLESRQAVRVGTDSFGKSNAAHATATGKAILAWLPENEMMRVIAEKGLSRFTDRTITTLAGLVEALRVVRRSGYSTDEEEFTLGVTCVGAALRDHSGAVVGAVSCSMPAMRADRAHLDAVTKAVRRCAASISNRLGDTTARNGGGGAASAA</sequence>
<organism evidence="6 7">
    <name type="scientific">Lutibaculum baratangense AMV1</name>
    <dbReference type="NCBI Taxonomy" id="631454"/>
    <lineage>
        <taxon>Bacteria</taxon>
        <taxon>Pseudomonadati</taxon>
        <taxon>Pseudomonadota</taxon>
        <taxon>Alphaproteobacteria</taxon>
        <taxon>Hyphomicrobiales</taxon>
        <taxon>Tepidamorphaceae</taxon>
        <taxon>Lutibaculum</taxon>
    </lineage>
</organism>
<dbReference type="InterPro" id="IPR005471">
    <property type="entry name" value="Tscrpt_reg_IclR_N"/>
</dbReference>
<dbReference type="SUPFAM" id="SSF46785">
    <property type="entry name" value="Winged helix' DNA-binding domain"/>
    <property type="match status" value="1"/>
</dbReference>
<dbReference type="SMART" id="SM00346">
    <property type="entry name" value="HTH_ICLR"/>
    <property type="match status" value="1"/>
</dbReference>
<dbReference type="PROSITE" id="PS51078">
    <property type="entry name" value="ICLR_ED"/>
    <property type="match status" value="1"/>
</dbReference>
<evidence type="ECO:0000256" key="3">
    <source>
        <dbReference type="ARBA" id="ARBA00023163"/>
    </source>
</evidence>
<dbReference type="Gene3D" id="1.10.10.10">
    <property type="entry name" value="Winged helix-like DNA-binding domain superfamily/Winged helix DNA-binding domain"/>
    <property type="match status" value="1"/>
</dbReference>
<dbReference type="InterPro" id="IPR050707">
    <property type="entry name" value="HTH_MetabolicPath_Reg"/>
</dbReference>